<dbReference type="PANTHER" id="PTHR14859">
    <property type="entry name" value="CALCOFLUOR WHITE HYPERSENSITIVE PROTEIN PRECURSOR"/>
    <property type="match status" value="1"/>
</dbReference>
<dbReference type="PANTHER" id="PTHR14859:SF15">
    <property type="entry name" value="ENDONUCLEASE_EXONUCLEASE_PHOSPHATASE DOMAIN-CONTAINING PROTEIN"/>
    <property type="match status" value="1"/>
</dbReference>
<feature type="domain" description="Endonuclease/exonuclease/phosphatase" evidence="1">
    <location>
        <begin position="14"/>
        <end position="229"/>
    </location>
</feature>
<dbReference type="Gene3D" id="3.60.10.10">
    <property type="entry name" value="Endonuclease/exonuclease/phosphatase"/>
    <property type="match status" value="1"/>
</dbReference>
<dbReference type="SUPFAM" id="SSF56219">
    <property type="entry name" value="DNase I-like"/>
    <property type="match status" value="1"/>
</dbReference>
<dbReference type="InterPro" id="IPR036691">
    <property type="entry name" value="Endo/exonu/phosph_ase_sf"/>
</dbReference>
<dbReference type="InterPro" id="IPR051916">
    <property type="entry name" value="GPI-anchor_lipid_remodeler"/>
</dbReference>
<dbReference type="Proteomes" id="UP000075766">
    <property type="component" value="Unassembled WGS sequence"/>
</dbReference>
<dbReference type="InterPro" id="IPR005135">
    <property type="entry name" value="Endo/exonuclease/phosphatase"/>
</dbReference>
<evidence type="ECO:0000313" key="2">
    <source>
        <dbReference type="EMBL" id="KXX64903.1"/>
    </source>
</evidence>
<evidence type="ECO:0000313" key="3">
    <source>
        <dbReference type="Proteomes" id="UP000075766"/>
    </source>
</evidence>
<dbReference type="EMBL" id="LSYU01000044">
    <property type="protein sequence ID" value="KXX64903.1"/>
    <property type="molecule type" value="Genomic_DNA"/>
</dbReference>
<protein>
    <recommendedName>
        <fullName evidence="1">Endonuclease/exonuclease/phosphatase domain-containing protein</fullName>
    </recommendedName>
</protein>
<comment type="caution">
    <text evidence="2">The sequence shown here is derived from an EMBL/GenBank/DDBJ whole genome shotgun (WGS) entry which is preliminary data.</text>
</comment>
<accession>A0ABR5VGM0</accession>
<evidence type="ECO:0000259" key="1">
    <source>
        <dbReference type="Pfam" id="PF03372"/>
    </source>
</evidence>
<name>A0ABR5VGM0_MARGR</name>
<organism evidence="2 3">
    <name type="scientific">Marichromatium gracile</name>
    <name type="common">Chromatium gracile</name>
    <dbReference type="NCBI Taxonomy" id="1048"/>
    <lineage>
        <taxon>Bacteria</taxon>
        <taxon>Pseudomonadati</taxon>
        <taxon>Pseudomonadota</taxon>
        <taxon>Gammaproteobacteria</taxon>
        <taxon>Chromatiales</taxon>
        <taxon>Chromatiaceae</taxon>
        <taxon>Marichromatium</taxon>
    </lineage>
</organism>
<gene>
    <name evidence="2" type="ORF">AY586_02145</name>
</gene>
<keyword evidence="3" id="KW-1185">Reference proteome</keyword>
<sequence>MMADQDPRQRLRVVTYNIHGGIGRDGRRDLGRIATVLRALDADLVALQEVDSTPTAHAPSAQMHELAQLGDYHAIPGPTILAHDRHYGNALLTRLPVIALTRLDLSERRREPRGAIVADLRTAHGTALRCLATHLGLKTRERRRQVERLRPWISDTPAPLVVLGDFNTWWPLARTERQLSRLLGPSPRLASFPAAWPLLALDRVWARPAGLLQRLERCRDPRARIASDHLPLCAELALPRATRTG</sequence>
<reference evidence="2 3" key="1">
    <citation type="submission" date="2016-02" db="EMBL/GenBank/DDBJ databases">
        <title>Genome sequence of Marichromatium gracile YL-28, a purple sulfur bacterium.</title>
        <authorList>
            <person name="Zhao C."/>
            <person name="Hong X."/>
            <person name="Chen S."/>
            <person name="Yang S."/>
        </authorList>
    </citation>
    <scope>NUCLEOTIDE SEQUENCE [LARGE SCALE GENOMIC DNA]</scope>
    <source>
        <strain evidence="2 3">YL28</strain>
    </source>
</reference>
<proteinExistence type="predicted"/>
<dbReference type="Pfam" id="PF03372">
    <property type="entry name" value="Exo_endo_phos"/>
    <property type="match status" value="1"/>
</dbReference>